<comment type="caution">
    <text evidence="1">The sequence shown here is derived from an EMBL/GenBank/DDBJ whole genome shotgun (WGS) entry which is preliminary data.</text>
</comment>
<dbReference type="RefSeq" id="WP_139016560.1">
    <property type="nucleotide sequence ID" value="NZ_LKAJ02000001.1"/>
</dbReference>
<reference evidence="1" key="1">
    <citation type="journal article" date="2016" name="Genome Announc.">
        <title>Draft Genome Sequences of Two Novel Amoeba-Resistant Intranuclear Bacteria, 'Candidatus Berkiella cookevillensis' and 'Candidatus Berkiella aquae'.</title>
        <authorList>
            <person name="Mehari Y.T."/>
            <person name="Arivett B.A."/>
            <person name="Farone A.L."/>
            <person name="Gunderson J.H."/>
            <person name="Farone M.B."/>
        </authorList>
    </citation>
    <scope>NUCLEOTIDE SEQUENCE</scope>
    <source>
        <strain evidence="1">HT99</strain>
    </source>
</reference>
<evidence type="ECO:0000313" key="1">
    <source>
        <dbReference type="EMBL" id="MCS5712512.1"/>
    </source>
</evidence>
<name>A0AAE3HXV0_9GAMM</name>
<dbReference type="AlphaFoldDB" id="A0AAE3HXV0"/>
<evidence type="ECO:0000313" key="2">
    <source>
        <dbReference type="Proteomes" id="UP000051497"/>
    </source>
</evidence>
<gene>
    <name evidence="1" type="ORF">HT99x_013815</name>
</gene>
<keyword evidence="2" id="KW-1185">Reference proteome</keyword>
<proteinExistence type="predicted"/>
<sequence length="88" mass="9975">MMSKLTNPLIQQFTQMLSNGGDLSEQEIAQNSLEMMQMLAKNPVLRGSWLALKETLQTIYNSLDDNNEINAALLQTTITQRLYKNSLN</sequence>
<reference evidence="1" key="2">
    <citation type="submission" date="2021-06" db="EMBL/GenBank/DDBJ databases">
        <title>Genomic Description and Analysis of Intracellular Bacteria, Candidatus Berkiella cookevillensis and Candidatus Berkiella aquae.</title>
        <authorList>
            <person name="Kidane D.T."/>
            <person name="Mehari Y.T."/>
            <person name="Rice F.C."/>
            <person name="Arivett B.A."/>
            <person name="Farone A.L."/>
            <person name="Berk S.G."/>
            <person name="Farone M.B."/>
        </authorList>
    </citation>
    <scope>NUCLEOTIDE SEQUENCE</scope>
    <source>
        <strain evidence="1">HT99</strain>
    </source>
</reference>
<dbReference type="Proteomes" id="UP000051497">
    <property type="component" value="Unassembled WGS sequence"/>
</dbReference>
<dbReference type="EMBL" id="LKAJ02000001">
    <property type="protein sequence ID" value="MCS5712512.1"/>
    <property type="molecule type" value="Genomic_DNA"/>
</dbReference>
<protein>
    <submittedName>
        <fullName evidence="1">Uncharacterized protein</fullName>
    </submittedName>
</protein>
<accession>A0AAE3HXV0</accession>
<organism evidence="1 2">
    <name type="scientific">Candidatus Berkiella aquae</name>
    <dbReference type="NCBI Taxonomy" id="295108"/>
    <lineage>
        <taxon>Bacteria</taxon>
        <taxon>Pseudomonadati</taxon>
        <taxon>Pseudomonadota</taxon>
        <taxon>Gammaproteobacteria</taxon>
        <taxon>Candidatus Berkiellales</taxon>
        <taxon>Candidatus Berkiellaceae</taxon>
        <taxon>Candidatus Berkiella</taxon>
    </lineage>
</organism>